<dbReference type="AlphaFoldDB" id="A0A419WGU1"/>
<proteinExistence type="predicted"/>
<feature type="transmembrane region" description="Helical" evidence="1">
    <location>
        <begin position="108"/>
        <end position="130"/>
    </location>
</feature>
<name>A0A419WGU1_9BACT</name>
<dbReference type="Proteomes" id="UP000284531">
    <property type="component" value="Unassembled WGS sequence"/>
</dbReference>
<comment type="caution">
    <text evidence="2">The sequence shown here is derived from an EMBL/GenBank/DDBJ whole genome shotgun (WGS) entry which is preliminary data.</text>
</comment>
<evidence type="ECO:0000313" key="3">
    <source>
        <dbReference type="Proteomes" id="UP000284531"/>
    </source>
</evidence>
<protein>
    <submittedName>
        <fullName evidence="2">Uncharacterized protein</fullName>
    </submittedName>
</protein>
<dbReference type="RefSeq" id="WP_120241822.1">
    <property type="nucleotide sequence ID" value="NZ_RAPQ01000014.1"/>
</dbReference>
<evidence type="ECO:0000256" key="1">
    <source>
        <dbReference type="SAM" id="Phobius"/>
    </source>
</evidence>
<evidence type="ECO:0000313" key="2">
    <source>
        <dbReference type="EMBL" id="RKD94566.1"/>
    </source>
</evidence>
<organism evidence="2 3">
    <name type="scientific">Marinifilum flexuosum</name>
    <dbReference type="NCBI Taxonomy" id="1117708"/>
    <lineage>
        <taxon>Bacteria</taxon>
        <taxon>Pseudomonadati</taxon>
        <taxon>Bacteroidota</taxon>
        <taxon>Bacteroidia</taxon>
        <taxon>Marinilabiliales</taxon>
        <taxon>Marinifilaceae</taxon>
    </lineage>
</organism>
<sequence length="153" mass="17820">MIRLFYYSQYLFWPFFALTVFYIIKGSVFEPNLNDVSLGVLFMGIAFGFSSMGDVSDISKREEKLFLDEKKFKSQVIYIAACGIMTVFMTLFFMSLKWFGTNESADAYYNLGLNCSPLILAMFFTLKQFLDKKAYFDIKRKEDLQLENQCVDS</sequence>
<keyword evidence="3" id="KW-1185">Reference proteome</keyword>
<keyword evidence="1" id="KW-0472">Membrane</keyword>
<dbReference type="EMBL" id="RAPQ01000014">
    <property type="protein sequence ID" value="RKD94566.1"/>
    <property type="molecule type" value="Genomic_DNA"/>
</dbReference>
<accession>A0A419WGU1</accession>
<keyword evidence="1" id="KW-0812">Transmembrane</keyword>
<dbReference type="OrthoDB" id="9825512at2"/>
<keyword evidence="1" id="KW-1133">Transmembrane helix</keyword>
<feature type="transmembrane region" description="Helical" evidence="1">
    <location>
        <begin position="7"/>
        <end position="24"/>
    </location>
</feature>
<gene>
    <name evidence="2" type="ORF">BXY64_4154</name>
</gene>
<reference evidence="2 3" key="1">
    <citation type="submission" date="2018-09" db="EMBL/GenBank/DDBJ databases">
        <title>Genomic Encyclopedia of Archaeal and Bacterial Type Strains, Phase II (KMG-II): from individual species to whole genera.</title>
        <authorList>
            <person name="Goeker M."/>
        </authorList>
    </citation>
    <scope>NUCLEOTIDE SEQUENCE [LARGE SCALE GENOMIC DNA]</scope>
    <source>
        <strain evidence="2 3">DSM 21950</strain>
    </source>
</reference>
<feature type="transmembrane region" description="Helical" evidence="1">
    <location>
        <begin position="36"/>
        <end position="55"/>
    </location>
</feature>
<feature type="transmembrane region" description="Helical" evidence="1">
    <location>
        <begin position="76"/>
        <end position="96"/>
    </location>
</feature>